<organism evidence="2">
    <name type="scientific">marine sediment metagenome</name>
    <dbReference type="NCBI Taxonomy" id="412755"/>
    <lineage>
        <taxon>unclassified sequences</taxon>
        <taxon>metagenomes</taxon>
        <taxon>ecological metagenomes</taxon>
    </lineage>
</organism>
<dbReference type="EMBL" id="LAZR01000231">
    <property type="protein sequence ID" value="KKN80370.1"/>
    <property type="molecule type" value="Genomic_DNA"/>
</dbReference>
<feature type="region of interest" description="Disordered" evidence="1">
    <location>
        <begin position="267"/>
        <end position="301"/>
    </location>
</feature>
<sequence length="326" mass="35170">MPQDAQDSNPVQNIPASAVPPQLASAPHPYTQQLTTLVTDGKEEQVTHEELVRRAQMGVSSENRYREASDKSKEAESAINFKADMDLLAETGDISAFRRAGAAMNLSGSEIEEAARIVYESNEEPSPGSEGFDENDLYDNQPQGGGNPASGNVGQQLAALSAQVQKLQGQLTGKQTGFGDLSEDLQTVIGDAEQIRVDKIIQNVLDSDDVLSYYMSSYDKKGQTAIRSMIDDKVRGRLDASDGKFGDGTRIMREIVPEVKEHLEALGTPNRSTPQMGLGPAPGGQSGADIYPRKQPDHIPSTEAGFEEHIGETLAHNLFKAQQSGQ</sequence>
<comment type="caution">
    <text evidence="2">The sequence shown here is derived from an EMBL/GenBank/DDBJ whole genome shotgun (WGS) entry which is preliminary data.</text>
</comment>
<reference evidence="2" key="1">
    <citation type="journal article" date="2015" name="Nature">
        <title>Complex archaea that bridge the gap between prokaryotes and eukaryotes.</title>
        <authorList>
            <person name="Spang A."/>
            <person name="Saw J.H."/>
            <person name="Jorgensen S.L."/>
            <person name="Zaremba-Niedzwiedzka K."/>
            <person name="Martijn J."/>
            <person name="Lind A.E."/>
            <person name="van Eijk R."/>
            <person name="Schleper C."/>
            <person name="Guy L."/>
            <person name="Ettema T.J."/>
        </authorList>
    </citation>
    <scope>NUCLEOTIDE SEQUENCE</scope>
</reference>
<evidence type="ECO:0000313" key="2">
    <source>
        <dbReference type="EMBL" id="KKN80370.1"/>
    </source>
</evidence>
<evidence type="ECO:0000256" key="1">
    <source>
        <dbReference type="SAM" id="MobiDB-lite"/>
    </source>
</evidence>
<feature type="region of interest" description="Disordered" evidence="1">
    <location>
        <begin position="55"/>
        <end position="75"/>
    </location>
</feature>
<feature type="region of interest" description="Disordered" evidence="1">
    <location>
        <begin position="1"/>
        <end position="28"/>
    </location>
</feature>
<feature type="compositionally biased region" description="Polar residues" evidence="1">
    <location>
        <begin position="1"/>
        <end position="15"/>
    </location>
</feature>
<name>A0A0F9TGL9_9ZZZZ</name>
<accession>A0A0F9TGL9</accession>
<gene>
    <name evidence="2" type="ORF">LCGC14_0329630</name>
</gene>
<dbReference type="AlphaFoldDB" id="A0A0F9TGL9"/>
<proteinExistence type="predicted"/>
<feature type="region of interest" description="Disordered" evidence="1">
    <location>
        <begin position="118"/>
        <end position="153"/>
    </location>
</feature>
<protein>
    <submittedName>
        <fullName evidence="2">Uncharacterized protein</fullName>
    </submittedName>
</protein>
<feature type="compositionally biased region" description="Basic and acidic residues" evidence="1">
    <location>
        <begin position="63"/>
        <end position="75"/>
    </location>
</feature>